<sequence>MKIHTTNYESTLIAIADDCPANTGEMPPHKGDKKSVANLQFDILRKHPYKYTSDDIIFQVFAERNDLTEKELTEARTAFFSKGQACLRTSPLTKRYGWGVHHNEQGKVAIYACDSSEYEKLLNDKSTTVVKAMRSSR</sequence>
<proteinExistence type="predicted"/>
<accession>A0ABM5N356</accession>
<dbReference type="Proteomes" id="UP000002875">
    <property type="component" value="Chromosome"/>
</dbReference>
<organism evidence="1 2">
    <name type="scientific">Emticicia oligotrophica (strain DSM 17448 / CIP 109782 / MTCC 6937 / GPTSA100-15)</name>
    <dbReference type="NCBI Taxonomy" id="929562"/>
    <lineage>
        <taxon>Bacteria</taxon>
        <taxon>Pseudomonadati</taxon>
        <taxon>Bacteroidota</taxon>
        <taxon>Cytophagia</taxon>
        <taxon>Cytophagales</taxon>
        <taxon>Leadbetterellaceae</taxon>
        <taxon>Emticicia</taxon>
    </lineage>
</organism>
<reference evidence="1 2" key="1">
    <citation type="submission" date="2011-07" db="EMBL/GenBank/DDBJ databases">
        <title>The complete genome of chromosome of Emticicia oligotrophica DSM 17448.</title>
        <authorList>
            <consortium name="US DOE Joint Genome Institute (JGI-PGF)"/>
            <person name="Lucas S."/>
            <person name="Han J."/>
            <person name="Lapidus A."/>
            <person name="Bruce D."/>
            <person name="Goodwin L."/>
            <person name="Pitluck S."/>
            <person name="Peters L."/>
            <person name="Kyrpides N."/>
            <person name="Mavromatis K."/>
            <person name="Ivanova N."/>
            <person name="Ovchinnikova G."/>
            <person name="Teshima H."/>
            <person name="Detter J.C."/>
            <person name="Tapia R."/>
            <person name="Han C."/>
            <person name="Land M."/>
            <person name="Hauser L."/>
            <person name="Markowitz V."/>
            <person name="Cheng J.-F."/>
            <person name="Hugenholtz P."/>
            <person name="Woyke T."/>
            <person name="Wu D."/>
            <person name="Tindall B."/>
            <person name="Pomrenke H."/>
            <person name="Brambilla E."/>
            <person name="Klenk H.-P."/>
            <person name="Eisen J.A."/>
        </authorList>
    </citation>
    <scope>NUCLEOTIDE SEQUENCE [LARGE SCALE GENOMIC DNA]</scope>
    <source>
        <strain evidence="1 2">DSM 17448</strain>
    </source>
</reference>
<dbReference type="Pfam" id="PF19654">
    <property type="entry name" value="DUF6157"/>
    <property type="match status" value="1"/>
</dbReference>
<dbReference type="EMBL" id="CP002961">
    <property type="protein sequence ID" value="AFK03858.1"/>
    <property type="molecule type" value="Genomic_DNA"/>
</dbReference>
<dbReference type="InterPro" id="IPR046155">
    <property type="entry name" value="DUF6157"/>
</dbReference>
<evidence type="ECO:0000313" key="1">
    <source>
        <dbReference type="EMBL" id="AFK03858.1"/>
    </source>
</evidence>
<keyword evidence="2" id="KW-1185">Reference proteome</keyword>
<dbReference type="RefSeq" id="WP_015029554.1">
    <property type="nucleotide sequence ID" value="NC_018748.1"/>
</dbReference>
<gene>
    <name evidence="1" type="ordered locus">Emtol_2722</name>
</gene>
<protein>
    <submittedName>
        <fullName evidence="1">Uncharacterized protein</fullName>
    </submittedName>
</protein>
<evidence type="ECO:0000313" key="2">
    <source>
        <dbReference type="Proteomes" id="UP000002875"/>
    </source>
</evidence>
<name>A0ABM5N356_EMTOG</name>